<dbReference type="AlphaFoldDB" id="A0A2P1NLN3"/>
<dbReference type="InterPro" id="IPR000551">
    <property type="entry name" value="MerR-type_HTH_dom"/>
</dbReference>
<dbReference type="KEGG" id="melm:C7H73_10080"/>
<dbReference type="PROSITE" id="PS50937">
    <property type="entry name" value="HTH_MERR_2"/>
    <property type="match status" value="1"/>
</dbReference>
<evidence type="ECO:0000313" key="3">
    <source>
        <dbReference type="EMBL" id="AVP57974.1"/>
    </source>
</evidence>
<dbReference type="PANTHER" id="PTHR30204:SF92">
    <property type="entry name" value="HTH-TYPE TRANSCRIPTIONAL REGULATOR ZNTR"/>
    <property type="match status" value="1"/>
</dbReference>
<dbReference type="InterPro" id="IPR009061">
    <property type="entry name" value="DNA-bd_dom_put_sf"/>
</dbReference>
<sequence length="155" mass="17448">MNTQSPRHRIGDAARLSGVPAANIRYYEKEGLLCGQTRAENRYRLYSDDEVHRLRFVRLCRAMDMSLDEVRTLLQLDARVVHDEGADHAACATLDGHLEHVRTRLAELQVLERELQALRSRCDGTGGQCHVIEALHARADAEPVPPPAPVARRHV</sequence>
<protein>
    <submittedName>
        <fullName evidence="3">MerR family transcriptional regulator</fullName>
    </submittedName>
</protein>
<dbReference type="GO" id="GO:0003677">
    <property type="term" value="F:DNA binding"/>
    <property type="evidence" value="ECO:0007669"/>
    <property type="project" value="UniProtKB-KW"/>
</dbReference>
<evidence type="ECO:0000259" key="2">
    <source>
        <dbReference type="PROSITE" id="PS50937"/>
    </source>
</evidence>
<feature type="domain" description="HTH merR-type" evidence="2">
    <location>
        <begin position="7"/>
        <end position="76"/>
    </location>
</feature>
<reference evidence="4" key="1">
    <citation type="submission" date="2018-03" db="EMBL/GenBank/DDBJ databases">
        <title>Genome sequencing of Melaminivora sp. strain SC2-7.</title>
        <authorList>
            <person name="Kim S.-J."/>
            <person name="Heo J."/>
            <person name="Ahn J.-H."/>
            <person name="Kwon S.-W."/>
        </authorList>
    </citation>
    <scope>NUCLEOTIDE SEQUENCE [LARGE SCALE GENOMIC DNA]</scope>
    <source>
        <strain evidence="4">SC2-7</strain>
    </source>
</reference>
<dbReference type="SMART" id="SM00422">
    <property type="entry name" value="HTH_MERR"/>
    <property type="match status" value="1"/>
</dbReference>
<dbReference type="EMBL" id="CP027792">
    <property type="protein sequence ID" value="AVP57974.1"/>
    <property type="molecule type" value="Genomic_DNA"/>
</dbReference>
<gene>
    <name evidence="3" type="ORF">C7H73_10080</name>
</gene>
<dbReference type="PANTHER" id="PTHR30204">
    <property type="entry name" value="REDOX-CYCLING DRUG-SENSING TRANSCRIPTIONAL ACTIVATOR SOXR"/>
    <property type="match status" value="1"/>
</dbReference>
<dbReference type="Proteomes" id="UP000241829">
    <property type="component" value="Chromosome"/>
</dbReference>
<proteinExistence type="predicted"/>
<evidence type="ECO:0000313" key="4">
    <source>
        <dbReference type="Proteomes" id="UP000241829"/>
    </source>
</evidence>
<dbReference type="Gene3D" id="1.10.1660.10">
    <property type="match status" value="1"/>
</dbReference>
<dbReference type="OrthoDB" id="9808480at2"/>
<name>A0A2P1NLN3_9BURK</name>
<organism evidence="3 4">
    <name type="scientific">Pulveribacter suum</name>
    <dbReference type="NCBI Taxonomy" id="2116657"/>
    <lineage>
        <taxon>Bacteria</taxon>
        <taxon>Pseudomonadati</taxon>
        <taxon>Pseudomonadota</taxon>
        <taxon>Betaproteobacteria</taxon>
        <taxon>Burkholderiales</taxon>
        <taxon>Comamonadaceae</taxon>
        <taxon>Pulveribacter</taxon>
    </lineage>
</organism>
<dbReference type="SUPFAM" id="SSF46955">
    <property type="entry name" value="Putative DNA-binding domain"/>
    <property type="match status" value="1"/>
</dbReference>
<dbReference type="PRINTS" id="PR00040">
    <property type="entry name" value="HTHMERR"/>
</dbReference>
<dbReference type="RefSeq" id="WP_106846527.1">
    <property type="nucleotide sequence ID" value="NZ_CP027792.1"/>
</dbReference>
<evidence type="ECO:0000256" key="1">
    <source>
        <dbReference type="ARBA" id="ARBA00023125"/>
    </source>
</evidence>
<accession>A0A2P1NLN3</accession>
<dbReference type="GO" id="GO:0003700">
    <property type="term" value="F:DNA-binding transcription factor activity"/>
    <property type="evidence" value="ECO:0007669"/>
    <property type="project" value="InterPro"/>
</dbReference>
<keyword evidence="1" id="KW-0238">DNA-binding</keyword>
<keyword evidence="4" id="KW-1185">Reference proteome</keyword>
<dbReference type="InterPro" id="IPR047057">
    <property type="entry name" value="MerR_fam"/>
</dbReference>
<dbReference type="Pfam" id="PF13411">
    <property type="entry name" value="MerR_1"/>
    <property type="match status" value="1"/>
</dbReference>